<protein>
    <submittedName>
        <fullName evidence="2">Uncharacterized protein</fullName>
    </submittedName>
</protein>
<reference evidence="2 3" key="1">
    <citation type="submission" date="2018-06" db="EMBL/GenBank/DDBJ databases">
        <title>The draft genome sequence of Crocinitomix sp. SM1701.</title>
        <authorList>
            <person name="Zhang X."/>
        </authorList>
    </citation>
    <scope>NUCLEOTIDE SEQUENCE [LARGE SCALE GENOMIC DNA]</scope>
    <source>
        <strain evidence="2 3">SM1701</strain>
    </source>
</reference>
<evidence type="ECO:0000313" key="3">
    <source>
        <dbReference type="Proteomes" id="UP000249248"/>
    </source>
</evidence>
<dbReference type="AlphaFoldDB" id="A0A2W1NJB4"/>
<proteinExistence type="predicted"/>
<dbReference type="EMBL" id="QKSB01000018">
    <property type="protein sequence ID" value="PZE15712.1"/>
    <property type="molecule type" value="Genomic_DNA"/>
</dbReference>
<keyword evidence="1" id="KW-0812">Transmembrane</keyword>
<organism evidence="2 3">
    <name type="scientific">Putridiphycobacter roseus</name>
    <dbReference type="NCBI Taxonomy" id="2219161"/>
    <lineage>
        <taxon>Bacteria</taxon>
        <taxon>Pseudomonadati</taxon>
        <taxon>Bacteroidota</taxon>
        <taxon>Flavobacteriia</taxon>
        <taxon>Flavobacteriales</taxon>
        <taxon>Crocinitomicaceae</taxon>
        <taxon>Putridiphycobacter</taxon>
    </lineage>
</organism>
<keyword evidence="1" id="KW-1133">Transmembrane helix</keyword>
<keyword evidence="1" id="KW-0472">Membrane</keyword>
<name>A0A2W1NJB4_9FLAO</name>
<dbReference type="Proteomes" id="UP000249248">
    <property type="component" value="Unassembled WGS sequence"/>
</dbReference>
<accession>A0A2W1NJB4</accession>
<evidence type="ECO:0000256" key="1">
    <source>
        <dbReference type="SAM" id="Phobius"/>
    </source>
</evidence>
<evidence type="ECO:0000313" key="2">
    <source>
        <dbReference type="EMBL" id="PZE15712.1"/>
    </source>
</evidence>
<sequence>MVNFIKKYYGIVILLLGLFIYFGNDYLKDAKLQDYYSNPEVQDLYIFQFDSIYAPYLLEEIKNDSFYFFVHSFNFKKNIPDCKQVLKDSFRTEMYYIYSKVELDKMMRETKISKIYRLCQ</sequence>
<dbReference type="RefSeq" id="WP_111064626.1">
    <property type="nucleotide sequence ID" value="NZ_JBHUCU010000013.1"/>
</dbReference>
<comment type="caution">
    <text evidence="2">The sequence shown here is derived from an EMBL/GenBank/DDBJ whole genome shotgun (WGS) entry which is preliminary data.</text>
</comment>
<keyword evidence="3" id="KW-1185">Reference proteome</keyword>
<feature type="transmembrane region" description="Helical" evidence="1">
    <location>
        <begin position="6"/>
        <end position="23"/>
    </location>
</feature>
<gene>
    <name evidence="2" type="ORF">DNU06_16580</name>
</gene>